<feature type="region of interest" description="Disordered" evidence="2">
    <location>
        <begin position="367"/>
        <end position="394"/>
    </location>
</feature>
<name>A0AAV9JQX0_9PEZI</name>
<feature type="compositionally biased region" description="Basic and acidic residues" evidence="2">
    <location>
        <begin position="423"/>
        <end position="437"/>
    </location>
</feature>
<evidence type="ECO:0000313" key="3">
    <source>
        <dbReference type="EMBL" id="KAK4547825.1"/>
    </source>
</evidence>
<evidence type="ECO:0000256" key="2">
    <source>
        <dbReference type="SAM" id="MobiDB-lite"/>
    </source>
</evidence>
<feature type="region of interest" description="Disordered" evidence="2">
    <location>
        <begin position="565"/>
        <end position="676"/>
    </location>
</feature>
<organism evidence="3 4">
    <name type="scientific">Oleoguttula mirabilis</name>
    <dbReference type="NCBI Taxonomy" id="1507867"/>
    <lineage>
        <taxon>Eukaryota</taxon>
        <taxon>Fungi</taxon>
        <taxon>Dikarya</taxon>
        <taxon>Ascomycota</taxon>
        <taxon>Pezizomycotina</taxon>
        <taxon>Dothideomycetes</taxon>
        <taxon>Dothideomycetidae</taxon>
        <taxon>Mycosphaerellales</taxon>
        <taxon>Teratosphaeriaceae</taxon>
        <taxon>Oleoguttula</taxon>
    </lineage>
</organism>
<comment type="caution">
    <text evidence="3">The sequence shown here is derived from an EMBL/GenBank/DDBJ whole genome shotgun (WGS) entry which is preliminary data.</text>
</comment>
<protein>
    <submittedName>
        <fullName evidence="3">Uncharacterized protein</fullName>
    </submittedName>
</protein>
<feature type="compositionally biased region" description="Basic and acidic residues" evidence="2">
    <location>
        <begin position="470"/>
        <end position="484"/>
    </location>
</feature>
<sequence length="691" mass="76244">MADCSSPSPFSHPSPGWHFPFGPSSRYHQRERPKPTRLVKSTYTTPVAPVLSTERRAQRRAQSYQATNPHPPPHAHAPATWTPPASEHSRSPLGRYSSYTAPTPPATTMAAPPPPAGLVTPAKERPAHFFDMQTQDSPFSDYFTDDARSVDHHYNSNNDLNTAGGASYHAPSSETQQLLVRLSKLQAHVMRAGEWERDVLNIVGRKLGEIDEELEARHSQTRLPADLEDSGLFMDDEEVEEVGEVEEEAEEQTAADARRPGSREEENGGVLCSRAHDGVTAENRRAERDYQLVEAQRVLENVAKAQEELRKRHSELVQLNDTHVLQIEAREREAERLRAENEGLKSDLGRDRGELLLLKLQLESLGGEAGAPADDDEAGPAHSGEESRAGTGTRRVRCGGVVGVEDIARWRRDWRDVEARLDARRSEDDGLRNDRRTPRSGSTAFGVAAGDDDDDEEEEEEEEGGGWRVEAVREEDHAGGERVARITICRRQRPRGRRGDGLWRQDQPLAYGCGLDGAAEDDAERPREREREESGEVGGAVEQNGAPAACCQTASTSLRLGNSAEQRACQTKEPEAARQTAGFAEYMERGTQTEGHHHNRASGHELRVPTKLLSENYGREHNENEEEEEGCASETGSREDEDECAITTSASTAEPSPVLQPQHQAPPKSPTKSAWAELWEGLGQFAGVGEA</sequence>
<feature type="compositionally biased region" description="Acidic residues" evidence="2">
    <location>
        <begin position="450"/>
        <end position="464"/>
    </location>
</feature>
<keyword evidence="4" id="KW-1185">Reference proteome</keyword>
<feature type="region of interest" description="Disordered" evidence="2">
    <location>
        <begin position="1"/>
        <end position="120"/>
    </location>
</feature>
<feature type="compositionally biased region" description="Low complexity" evidence="2">
    <location>
        <begin position="1"/>
        <end position="21"/>
    </location>
</feature>
<evidence type="ECO:0000313" key="4">
    <source>
        <dbReference type="Proteomes" id="UP001324427"/>
    </source>
</evidence>
<feature type="coiled-coil region" evidence="1">
    <location>
        <begin position="276"/>
        <end position="347"/>
    </location>
</feature>
<feature type="region of interest" description="Disordered" evidence="2">
    <location>
        <begin position="423"/>
        <end position="547"/>
    </location>
</feature>
<keyword evidence="1" id="KW-0175">Coiled coil</keyword>
<dbReference type="AlphaFoldDB" id="A0AAV9JQX0"/>
<feature type="compositionally biased region" description="Polar residues" evidence="2">
    <location>
        <begin position="646"/>
        <end position="663"/>
    </location>
</feature>
<feature type="region of interest" description="Disordered" evidence="2">
    <location>
        <begin position="242"/>
        <end position="276"/>
    </location>
</feature>
<feature type="compositionally biased region" description="Low complexity" evidence="2">
    <location>
        <begin position="76"/>
        <end position="85"/>
    </location>
</feature>
<feature type="compositionally biased region" description="Basic and acidic residues" evidence="2">
    <location>
        <begin position="524"/>
        <end position="534"/>
    </location>
</feature>
<dbReference type="Proteomes" id="UP001324427">
    <property type="component" value="Unassembled WGS sequence"/>
</dbReference>
<feature type="compositionally biased region" description="Acidic residues" evidence="2">
    <location>
        <begin position="242"/>
        <end position="253"/>
    </location>
</feature>
<evidence type="ECO:0000256" key="1">
    <source>
        <dbReference type="SAM" id="Coils"/>
    </source>
</evidence>
<accession>A0AAV9JQX0</accession>
<dbReference type="EMBL" id="JAVFHQ010000009">
    <property type="protein sequence ID" value="KAK4547825.1"/>
    <property type="molecule type" value="Genomic_DNA"/>
</dbReference>
<proteinExistence type="predicted"/>
<feature type="compositionally biased region" description="Basic and acidic residues" evidence="2">
    <location>
        <begin position="256"/>
        <end position="266"/>
    </location>
</feature>
<gene>
    <name evidence="3" type="ORF">LTR36_010544</name>
</gene>
<reference evidence="3 4" key="1">
    <citation type="submission" date="2021-11" db="EMBL/GenBank/DDBJ databases">
        <title>Black yeast isolated from Biological Soil Crust.</title>
        <authorList>
            <person name="Kurbessoian T."/>
        </authorList>
    </citation>
    <scope>NUCLEOTIDE SEQUENCE [LARGE SCALE GENOMIC DNA]</scope>
    <source>
        <strain evidence="3 4">CCFEE 5522</strain>
    </source>
</reference>